<protein>
    <submittedName>
        <fullName evidence="2">Uncharacterized protein</fullName>
    </submittedName>
</protein>
<keyword evidence="1" id="KW-0472">Membrane</keyword>
<keyword evidence="3" id="KW-1185">Reference proteome</keyword>
<evidence type="ECO:0000256" key="1">
    <source>
        <dbReference type="SAM" id="Phobius"/>
    </source>
</evidence>
<dbReference type="AlphaFoldDB" id="A0AAW2EM54"/>
<organism evidence="2 3">
    <name type="scientific">Cardiocondyla obscurior</name>
    <dbReference type="NCBI Taxonomy" id="286306"/>
    <lineage>
        <taxon>Eukaryota</taxon>
        <taxon>Metazoa</taxon>
        <taxon>Ecdysozoa</taxon>
        <taxon>Arthropoda</taxon>
        <taxon>Hexapoda</taxon>
        <taxon>Insecta</taxon>
        <taxon>Pterygota</taxon>
        <taxon>Neoptera</taxon>
        <taxon>Endopterygota</taxon>
        <taxon>Hymenoptera</taxon>
        <taxon>Apocrita</taxon>
        <taxon>Aculeata</taxon>
        <taxon>Formicoidea</taxon>
        <taxon>Formicidae</taxon>
        <taxon>Myrmicinae</taxon>
        <taxon>Cardiocondyla</taxon>
    </lineage>
</organism>
<gene>
    <name evidence="2" type="ORF">PUN28_017467</name>
</gene>
<comment type="caution">
    <text evidence="2">The sequence shown here is derived from an EMBL/GenBank/DDBJ whole genome shotgun (WGS) entry which is preliminary data.</text>
</comment>
<feature type="transmembrane region" description="Helical" evidence="1">
    <location>
        <begin position="34"/>
        <end position="51"/>
    </location>
</feature>
<proteinExistence type="predicted"/>
<keyword evidence="1" id="KW-1133">Transmembrane helix</keyword>
<evidence type="ECO:0000313" key="3">
    <source>
        <dbReference type="Proteomes" id="UP001430953"/>
    </source>
</evidence>
<sequence length="285" mass="33152">MTVSLASSCPNLVSQHNSLHAFFHKTGCYCRVCVILYFIIHTFGNVLIIRCSRKKWVANQKRILLRIVLFIILIHIRYDNDLPLEKAKDFEKYREEIHLSIERSNIVIKKKILILHIMSNIKILLTVSKTYFLSSFCFSASSNKASLKPRIVLAVRFFHEKMYSSSFSVSLLNREFSAILKPSICSCVCSLIFYNSVWSTLVRFIYSFPPWRVAFMNNIWQRVEKNNLLSIKYTCYNVFSAATLSESLLQSSFVTSDISFSLPYKLNFTSEGPRLLLYTTQNFFM</sequence>
<name>A0AAW2EM54_9HYME</name>
<feature type="transmembrane region" description="Helical" evidence="1">
    <location>
        <begin position="63"/>
        <end position="78"/>
    </location>
</feature>
<reference evidence="2 3" key="1">
    <citation type="submission" date="2023-03" db="EMBL/GenBank/DDBJ databases">
        <title>High recombination rates correlate with genetic variation in Cardiocondyla obscurior ants.</title>
        <authorList>
            <person name="Errbii M."/>
        </authorList>
    </citation>
    <scope>NUCLEOTIDE SEQUENCE [LARGE SCALE GENOMIC DNA]</scope>
    <source>
        <strain evidence="2">Alpha-2009</strain>
        <tissue evidence="2">Whole body</tissue>
    </source>
</reference>
<evidence type="ECO:0000313" key="2">
    <source>
        <dbReference type="EMBL" id="KAL0103155.1"/>
    </source>
</evidence>
<dbReference type="Proteomes" id="UP001430953">
    <property type="component" value="Unassembled WGS sequence"/>
</dbReference>
<keyword evidence="1" id="KW-0812">Transmembrane</keyword>
<accession>A0AAW2EM54</accession>
<dbReference type="EMBL" id="JADYXP020000021">
    <property type="protein sequence ID" value="KAL0103155.1"/>
    <property type="molecule type" value="Genomic_DNA"/>
</dbReference>